<organism evidence="2 3">
    <name type="scientific">Ancylostoma caninum</name>
    <name type="common">Dog hookworm</name>
    <dbReference type="NCBI Taxonomy" id="29170"/>
    <lineage>
        <taxon>Eukaryota</taxon>
        <taxon>Metazoa</taxon>
        <taxon>Ecdysozoa</taxon>
        <taxon>Nematoda</taxon>
        <taxon>Chromadorea</taxon>
        <taxon>Rhabditida</taxon>
        <taxon>Rhabditina</taxon>
        <taxon>Rhabditomorpha</taxon>
        <taxon>Strongyloidea</taxon>
        <taxon>Ancylostomatidae</taxon>
        <taxon>Ancylostomatinae</taxon>
        <taxon>Ancylostoma</taxon>
    </lineage>
</organism>
<feature type="region of interest" description="Disordered" evidence="1">
    <location>
        <begin position="116"/>
        <end position="144"/>
    </location>
</feature>
<dbReference type="Proteomes" id="UP000252519">
    <property type="component" value="Unassembled WGS sequence"/>
</dbReference>
<dbReference type="AlphaFoldDB" id="A0A368FXC3"/>
<keyword evidence="3" id="KW-1185">Reference proteome</keyword>
<protein>
    <submittedName>
        <fullName evidence="2">Uncharacterized protein</fullName>
    </submittedName>
</protein>
<sequence>MQRHMVEHTDDVLLRYHPKSPRGLLCPFCRKCTYGYKTMSGLRRHLMTPPIQHCQLKRIFEIARLNCRSSLLEPSIKWSSWTDRNVYVAYHGCEPPPRTPRKRPISAALELAELSEDNNDAPDSGITHDSNSSKEAQLDLKSPPEMPTLCSSVCRDKNLITAQITPPLTPTVPSSSSSASASPVLHPSSSSRPLGHKNPRRSLFFTSPVKRDTNGQMKSLLGTRP</sequence>
<proteinExistence type="predicted"/>
<comment type="caution">
    <text evidence="2">The sequence shown here is derived from an EMBL/GenBank/DDBJ whole genome shotgun (WGS) entry which is preliminary data.</text>
</comment>
<feature type="compositionally biased region" description="Low complexity" evidence="1">
    <location>
        <begin position="171"/>
        <end position="191"/>
    </location>
</feature>
<evidence type="ECO:0000313" key="3">
    <source>
        <dbReference type="Proteomes" id="UP000252519"/>
    </source>
</evidence>
<feature type="region of interest" description="Disordered" evidence="1">
    <location>
        <begin position="165"/>
        <end position="225"/>
    </location>
</feature>
<gene>
    <name evidence="2" type="ORF">ANCCAN_17281</name>
</gene>
<accession>A0A368FXC3</accession>
<reference evidence="2 3" key="1">
    <citation type="submission" date="2014-10" db="EMBL/GenBank/DDBJ databases">
        <title>Draft genome of the hookworm Ancylostoma caninum.</title>
        <authorList>
            <person name="Mitreva M."/>
        </authorList>
    </citation>
    <scope>NUCLEOTIDE SEQUENCE [LARGE SCALE GENOMIC DNA]</scope>
    <source>
        <strain evidence="2 3">Baltimore</strain>
    </source>
</reference>
<evidence type="ECO:0000313" key="2">
    <source>
        <dbReference type="EMBL" id="RCN36843.1"/>
    </source>
</evidence>
<evidence type="ECO:0000256" key="1">
    <source>
        <dbReference type="SAM" id="MobiDB-lite"/>
    </source>
</evidence>
<name>A0A368FXC3_ANCCA</name>
<dbReference type="EMBL" id="JOJR01000523">
    <property type="protein sequence ID" value="RCN36843.1"/>
    <property type="molecule type" value="Genomic_DNA"/>
</dbReference>
<dbReference type="OrthoDB" id="5871148at2759"/>
<feature type="non-terminal residue" evidence="2">
    <location>
        <position position="225"/>
    </location>
</feature>
<dbReference type="STRING" id="29170.A0A368FXC3"/>